<evidence type="ECO:0000259" key="8">
    <source>
        <dbReference type="PROSITE" id="PS51372"/>
    </source>
</evidence>
<keyword evidence="10" id="KW-1185">Reference proteome</keyword>
<dbReference type="GO" id="GO:0008982">
    <property type="term" value="F:protein-N(PI)-phosphohistidine-sugar phosphotransferase activity"/>
    <property type="evidence" value="ECO:0007669"/>
    <property type="project" value="InterPro"/>
</dbReference>
<dbReference type="InterPro" id="IPR013196">
    <property type="entry name" value="HTH_11"/>
</dbReference>
<dbReference type="InterPro" id="IPR007737">
    <property type="entry name" value="Mga_HTH"/>
</dbReference>
<dbReference type="CDD" id="cd05568">
    <property type="entry name" value="PTS_IIB_bgl_like"/>
    <property type="match status" value="1"/>
</dbReference>
<keyword evidence="3" id="KW-0805">Transcription regulation</keyword>
<dbReference type="Pfam" id="PF05043">
    <property type="entry name" value="Mga"/>
    <property type="match status" value="1"/>
</dbReference>
<dbReference type="Proteomes" id="UP001164726">
    <property type="component" value="Chromosome"/>
</dbReference>
<dbReference type="GO" id="GO:0006355">
    <property type="term" value="P:regulation of DNA-templated transcription"/>
    <property type="evidence" value="ECO:0007669"/>
    <property type="project" value="InterPro"/>
</dbReference>
<evidence type="ECO:0000256" key="4">
    <source>
        <dbReference type="ARBA" id="ARBA00023159"/>
    </source>
</evidence>
<dbReference type="SUPFAM" id="SSF52794">
    <property type="entry name" value="PTS system IIB component-like"/>
    <property type="match status" value="1"/>
</dbReference>
<dbReference type="EMBL" id="CP106877">
    <property type="protein sequence ID" value="WAA13439.1"/>
    <property type="molecule type" value="Genomic_DNA"/>
</dbReference>
<keyword evidence="2" id="KW-0677">Repeat</keyword>
<evidence type="ECO:0000256" key="3">
    <source>
        <dbReference type="ARBA" id="ARBA00023015"/>
    </source>
</evidence>
<keyword evidence="1" id="KW-0808">Transferase</keyword>
<dbReference type="Pfam" id="PF08279">
    <property type="entry name" value="HTH_11"/>
    <property type="match status" value="1"/>
</dbReference>
<dbReference type="PROSITE" id="PS51372">
    <property type="entry name" value="PRD_2"/>
    <property type="match status" value="2"/>
</dbReference>
<dbReference type="InterPro" id="IPR036388">
    <property type="entry name" value="WH-like_DNA-bd_sf"/>
</dbReference>
<keyword evidence="4" id="KW-0010">Activator</keyword>
<dbReference type="InterPro" id="IPR050661">
    <property type="entry name" value="BglG_antiterminators"/>
</dbReference>
<dbReference type="Gene3D" id="1.10.1790.10">
    <property type="entry name" value="PRD domain"/>
    <property type="match status" value="2"/>
</dbReference>
<dbReference type="InterPro" id="IPR011608">
    <property type="entry name" value="PRD"/>
</dbReference>
<dbReference type="InterPro" id="IPR013011">
    <property type="entry name" value="PTS_EIIB_2"/>
</dbReference>
<dbReference type="SUPFAM" id="SSF63520">
    <property type="entry name" value="PTS-regulatory domain, PRD"/>
    <property type="match status" value="2"/>
</dbReference>
<dbReference type="CDD" id="cd00211">
    <property type="entry name" value="PTS_IIA_fru"/>
    <property type="match status" value="1"/>
</dbReference>
<dbReference type="Gene3D" id="3.40.50.2300">
    <property type="match status" value="1"/>
</dbReference>
<proteinExistence type="predicted"/>
<evidence type="ECO:0000259" key="6">
    <source>
        <dbReference type="PROSITE" id="PS51094"/>
    </source>
</evidence>
<feature type="domain" description="PRD" evidence="8">
    <location>
        <begin position="183"/>
        <end position="288"/>
    </location>
</feature>
<sequence length="639" mass="73904">MLNTRFMTILKELMTAEEPLTASYLAKLNQVTARTTREDIKRLSSFLSEHGAEIKSTMGKGYELKIHEDAPFRKMLQSISNKSTVAIPKTPEERIHYIMRRLLLSEDYMKMEDLADELYISKSTIQNDFKTVKNILKEYNLSLQSKPNYGMKLVGSELKMRFCMAEYIFDRKKIHLQNFSNTTIDKKEMDMIQQIILKQIKKHKILLSDIALNNLLIHIEIAFKRIKSGHYVTLYKTDVQSIKQQREYVVATEIAREVEKTFHIQFPTIEVAYIAIHLMGTKVVTNTTENVKEMIDDEIYDIVRFALDQIENELQLGIRFDQELIFGLSLHLKPAINRYKFGMNIRNPMLSDIKKNYPLAFSAAVIAGSAIGELTGTEIDENEIGYLALHIGAAIERKKMQSGPKRCIVVCASGFGTAQLIYYKLKAYFGNNLEVVGTTEYYNLHDMNLRDLDFIVSSIPIEESFSIPVIEVNAVLGEQDLKKIETFIVEKNQPLQHYFYREFMFLRQNFSTKEEVLQFLNDELMKKGLVDETFLESVYERENVAPTSFGNLVAIPHPITPKTEKTFMAVCTLEKPIEWSGKPVQLVCMLCVKKNSQEDLQEMYNLMIHIIDHSEIVDKLIKAKSYETFMKILLEKELR</sequence>
<dbReference type="PROSITE" id="PS51094">
    <property type="entry name" value="PTS_EIIA_TYPE_2"/>
    <property type="match status" value="1"/>
</dbReference>
<name>A0A9E8RZS1_9BACI</name>
<keyword evidence="5" id="KW-0804">Transcription</keyword>
<gene>
    <name evidence="9" type="ORF">OE105_04830</name>
</gene>
<dbReference type="AlphaFoldDB" id="A0A9E8RZS1"/>
<evidence type="ECO:0000259" key="7">
    <source>
        <dbReference type="PROSITE" id="PS51099"/>
    </source>
</evidence>
<reference evidence="9" key="1">
    <citation type="submission" date="2022-09" db="EMBL/GenBank/DDBJ databases">
        <title>Complete Genomes of Fervidibacillus albus and Fervidibacillus halotolerans isolated from tidal flat sediments.</title>
        <authorList>
            <person name="Kwon K.K."/>
            <person name="Yang S.-H."/>
            <person name="Park M.J."/>
            <person name="Oh H.-M."/>
        </authorList>
    </citation>
    <scope>NUCLEOTIDE SEQUENCE</scope>
    <source>
        <strain evidence="9">MEBiC13594</strain>
    </source>
</reference>
<protein>
    <submittedName>
        <fullName evidence="9">BglG family transcription antiterminator</fullName>
    </submittedName>
</protein>
<accession>A0A9E8RZS1</accession>
<dbReference type="Gene3D" id="1.10.10.10">
    <property type="entry name" value="Winged helix-like DNA-binding domain superfamily/Winged helix DNA-binding domain"/>
    <property type="match status" value="2"/>
</dbReference>
<feature type="domain" description="PTS EIIB type-2" evidence="7">
    <location>
        <begin position="405"/>
        <end position="496"/>
    </location>
</feature>
<evidence type="ECO:0000256" key="1">
    <source>
        <dbReference type="ARBA" id="ARBA00022679"/>
    </source>
</evidence>
<dbReference type="InterPro" id="IPR016152">
    <property type="entry name" value="PTrfase/Anion_transptr"/>
</dbReference>
<dbReference type="Pfam" id="PF00359">
    <property type="entry name" value="PTS_EIIA_2"/>
    <property type="match status" value="1"/>
</dbReference>
<dbReference type="InterPro" id="IPR036095">
    <property type="entry name" value="PTS_EIIB-like_sf"/>
</dbReference>
<dbReference type="InterPro" id="IPR002178">
    <property type="entry name" value="PTS_EIIA_type-2_dom"/>
</dbReference>
<evidence type="ECO:0000256" key="5">
    <source>
        <dbReference type="ARBA" id="ARBA00023163"/>
    </source>
</evidence>
<feature type="domain" description="PRD" evidence="8">
    <location>
        <begin position="294"/>
        <end position="401"/>
    </location>
</feature>
<dbReference type="GO" id="GO:0009401">
    <property type="term" value="P:phosphoenolpyruvate-dependent sugar phosphotransferase system"/>
    <property type="evidence" value="ECO:0007669"/>
    <property type="project" value="InterPro"/>
</dbReference>
<dbReference type="KEGG" id="fhl:OE105_04830"/>
<evidence type="ECO:0000313" key="9">
    <source>
        <dbReference type="EMBL" id="WAA13439.1"/>
    </source>
</evidence>
<evidence type="ECO:0000256" key="2">
    <source>
        <dbReference type="ARBA" id="ARBA00022737"/>
    </source>
</evidence>
<evidence type="ECO:0000313" key="10">
    <source>
        <dbReference type="Proteomes" id="UP001164726"/>
    </source>
</evidence>
<dbReference type="Gene3D" id="3.40.930.10">
    <property type="entry name" value="Mannitol-specific EII, Chain A"/>
    <property type="match status" value="1"/>
</dbReference>
<dbReference type="SUPFAM" id="SSF55804">
    <property type="entry name" value="Phoshotransferase/anion transport protein"/>
    <property type="match status" value="1"/>
</dbReference>
<dbReference type="PANTHER" id="PTHR30185">
    <property type="entry name" value="CRYPTIC BETA-GLUCOSIDE BGL OPERON ANTITERMINATOR"/>
    <property type="match status" value="1"/>
</dbReference>
<dbReference type="PANTHER" id="PTHR30185:SF13">
    <property type="entry name" value="LICABCH OPERON REGULATOR-RELATED"/>
    <property type="match status" value="1"/>
</dbReference>
<feature type="domain" description="PTS EIIA type-2" evidence="6">
    <location>
        <begin position="497"/>
        <end position="636"/>
    </location>
</feature>
<organism evidence="9 10">
    <name type="scientific">Fervidibacillus halotolerans</name>
    <dbReference type="NCBI Taxonomy" id="2980027"/>
    <lineage>
        <taxon>Bacteria</taxon>
        <taxon>Bacillati</taxon>
        <taxon>Bacillota</taxon>
        <taxon>Bacilli</taxon>
        <taxon>Bacillales</taxon>
        <taxon>Bacillaceae</taxon>
        <taxon>Fervidibacillus</taxon>
    </lineage>
</organism>
<dbReference type="InterPro" id="IPR036634">
    <property type="entry name" value="PRD_sf"/>
</dbReference>
<dbReference type="RefSeq" id="WP_275421607.1">
    <property type="nucleotide sequence ID" value="NZ_CP106877.1"/>
</dbReference>
<dbReference type="PROSITE" id="PS51099">
    <property type="entry name" value="PTS_EIIB_TYPE_2"/>
    <property type="match status" value="1"/>
</dbReference>
<dbReference type="Pfam" id="PF00874">
    <property type="entry name" value="PRD"/>
    <property type="match status" value="2"/>
</dbReference>